<feature type="compositionally biased region" description="Low complexity" evidence="1">
    <location>
        <begin position="32"/>
        <end position="42"/>
    </location>
</feature>
<evidence type="ECO:0000313" key="3">
    <source>
        <dbReference type="Proteomes" id="UP001556367"/>
    </source>
</evidence>
<reference evidence="3" key="1">
    <citation type="submission" date="2024-06" db="EMBL/GenBank/DDBJ databases">
        <title>Multi-omics analyses provide insights into the biosynthesis of the anticancer antibiotic pleurotin in Hohenbuehelia grisea.</title>
        <authorList>
            <person name="Weaver J.A."/>
            <person name="Alberti F."/>
        </authorList>
    </citation>
    <scope>NUCLEOTIDE SEQUENCE [LARGE SCALE GENOMIC DNA]</scope>
    <source>
        <strain evidence="3">T-177</strain>
    </source>
</reference>
<proteinExistence type="predicted"/>
<evidence type="ECO:0000313" key="2">
    <source>
        <dbReference type="EMBL" id="KAL0955856.1"/>
    </source>
</evidence>
<feature type="compositionally biased region" description="Polar residues" evidence="1">
    <location>
        <begin position="321"/>
        <end position="354"/>
    </location>
</feature>
<feature type="compositionally biased region" description="Low complexity" evidence="1">
    <location>
        <begin position="274"/>
        <end position="293"/>
    </location>
</feature>
<feature type="region of interest" description="Disordered" evidence="1">
    <location>
        <begin position="27"/>
        <end position="64"/>
    </location>
</feature>
<name>A0ABR3JL34_9AGAR</name>
<dbReference type="Proteomes" id="UP001556367">
    <property type="component" value="Unassembled WGS sequence"/>
</dbReference>
<accession>A0ABR3JL34</accession>
<feature type="compositionally biased region" description="Polar residues" evidence="1">
    <location>
        <begin position="368"/>
        <end position="381"/>
    </location>
</feature>
<evidence type="ECO:0000256" key="1">
    <source>
        <dbReference type="SAM" id="MobiDB-lite"/>
    </source>
</evidence>
<sequence>MLQTRRQAQLLLRSYQRSVICRLNSTDASENSISSSQPSPDIIIPPPPTPTKRTPRKPTEEDADSLSAFIYPRTRLRSMVDAYAVIRAVEQRYGPVREFHFTPDRDVPVAYQKNVYVVFHSSESRARIKPNGELVTIFAPDHDYHKPGGISLNDLEKVLRPGKFGEIPEIPAFDEVLGDTVDKPERSPPYELKFDINPARNNFFQTPSSSNARLTPLAHRYQLSQNLMKWGGFYQPPPVDPDAQPSGEKSKRPLMDSLLASAENTIADFELSRPRASSATPSAASPSKQASLAEVPAEWEPLPLETSDEPIPVPNAVRDASPSTNQPAAASQSTSTPEPSKPQVETASSSSTPAKSLPTATKRAPRLSATSRPSLSQTSSYEAELLRQSGEQTLSSSSSYIERRKKQRGGAKVVEPSAAESKVKEPEAQEAKKEVNNAGLGQRFKKYLGGWF</sequence>
<organism evidence="2 3">
    <name type="scientific">Hohenbuehelia grisea</name>
    <dbReference type="NCBI Taxonomy" id="104357"/>
    <lineage>
        <taxon>Eukaryota</taxon>
        <taxon>Fungi</taxon>
        <taxon>Dikarya</taxon>
        <taxon>Basidiomycota</taxon>
        <taxon>Agaricomycotina</taxon>
        <taxon>Agaricomycetes</taxon>
        <taxon>Agaricomycetidae</taxon>
        <taxon>Agaricales</taxon>
        <taxon>Pleurotineae</taxon>
        <taxon>Pleurotaceae</taxon>
        <taxon>Hohenbuehelia</taxon>
    </lineage>
</organism>
<feature type="region of interest" description="Disordered" evidence="1">
    <location>
        <begin position="272"/>
        <end position="434"/>
    </location>
</feature>
<feature type="compositionally biased region" description="Basic and acidic residues" evidence="1">
    <location>
        <begin position="421"/>
        <end position="434"/>
    </location>
</feature>
<dbReference type="EMBL" id="JASNQZ010000006">
    <property type="protein sequence ID" value="KAL0955856.1"/>
    <property type="molecule type" value="Genomic_DNA"/>
</dbReference>
<feature type="region of interest" description="Disordered" evidence="1">
    <location>
        <begin position="232"/>
        <end position="251"/>
    </location>
</feature>
<gene>
    <name evidence="2" type="ORF">HGRIS_002058</name>
</gene>
<comment type="caution">
    <text evidence="2">The sequence shown here is derived from an EMBL/GenBank/DDBJ whole genome shotgun (WGS) entry which is preliminary data.</text>
</comment>
<keyword evidence="3" id="KW-1185">Reference proteome</keyword>
<protein>
    <submittedName>
        <fullName evidence="2">Uncharacterized protein</fullName>
    </submittedName>
</protein>